<organism evidence="1 2">
    <name type="scientific">Favolaschia claudopus</name>
    <dbReference type="NCBI Taxonomy" id="2862362"/>
    <lineage>
        <taxon>Eukaryota</taxon>
        <taxon>Fungi</taxon>
        <taxon>Dikarya</taxon>
        <taxon>Basidiomycota</taxon>
        <taxon>Agaricomycotina</taxon>
        <taxon>Agaricomycetes</taxon>
        <taxon>Agaricomycetidae</taxon>
        <taxon>Agaricales</taxon>
        <taxon>Marasmiineae</taxon>
        <taxon>Mycenaceae</taxon>
        <taxon>Favolaschia</taxon>
    </lineage>
</organism>
<dbReference type="Gene3D" id="3.80.10.10">
    <property type="entry name" value="Ribonuclease Inhibitor"/>
    <property type="match status" value="1"/>
</dbReference>
<sequence length="372" mass="43035">MALRVSLLSLPQELIDEFISYVRDTNDARNCALVSRSWTKPAQRALFRDIHIPSSESDVIFCPRLEETLRTSPRLLQYVRFLIYPRNRNDDKMDQYLERLCSLPFTHLQSVFVLHICPTTPASAAALQQLFSLSCIRRICMYCIFDTSTVLDQMMESFSPQLRHLQLSCASYSPPVRALQRRWQEPVSLESLKINHTKLLGQWLECEPCPLDCSRLTALSVRKELPAQHWPQMARMFQILESLDFTYERDRDVDLAQLPNLLNLRLKLEFTSSVNRDRSLSVALQMLATLTSSSHIQQIALAFLDGVFDQYCCQQLDVAIVNLSMLHLPVVMIEKEIANHEEQVLCFPHLTSKNLLFPADYDDWLQTKHCTL</sequence>
<dbReference type="AlphaFoldDB" id="A0AAW0EBM2"/>
<keyword evidence="2" id="KW-1185">Reference proteome</keyword>
<evidence type="ECO:0008006" key="3">
    <source>
        <dbReference type="Google" id="ProtNLM"/>
    </source>
</evidence>
<gene>
    <name evidence="1" type="ORF">R3P38DRAFT_3251144</name>
</gene>
<dbReference type="Proteomes" id="UP001362999">
    <property type="component" value="Unassembled WGS sequence"/>
</dbReference>
<proteinExistence type="predicted"/>
<protein>
    <recommendedName>
        <fullName evidence="3">F-box domain-containing protein</fullName>
    </recommendedName>
</protein>
<dbReference type="EMBL" id="JAWWNJ010000002">
    <property type="protein sequence ID" value="KAK7061770.1"/>
    <property type="molecule type" value="Genomic_DNA"/>
</dbReference>
<reference evidence="1 2" key="1">
    <citation type="journal article" date="2024" name="J Genomics">
        <title>Draft genome sequencing and assembly of Favolaschia claudopus CIRM-BRFM 2984 isolated from oak limbs.</title>
        <authorList>
            <person name="Navarro D."/>
            <person name="Drula E."/>
            <person name="Chaduli D."/>
            <person name="Cazenave R."/>
            <person name="Ahrendt S."/>
            <person name="Wang J."/>
            <person name="Lipzen A."/>
            <person name="Daum C."/>
            <person name="Barry K."/>
            <person name="Grigoriev I.V."/>
            <person name="Favel A."/>
            <person name="Rosso M.N."/>
            <person name="Martin F."/>
        </authorList>
    </citation>
    <scope>NUCLEOTIDE SEQUENCE [LARGE SCALE GENOMIC DNA]</scope>
    <source>
        <strain evidence="1 2">CIRM-BRFM 2984</strain>
    </source>
</reference>
<dbReference type="InterPro" id="IPR032675">
    <property type="entry name" value="LRR_dom_sf"/>
</dbReference>
<name>A0AAW0EBM2_9AGAR</name>
<comment type="caution">
    <text evidence="1">The sequence shown here is derived from an EMBL/GenBank/DDBJ whole genome shotgun (WGS) entry which is preliminary data.</text>
</comment>
<accession>A0AAW0EBM2</accession>
<evidence type="ECO:0000313" key="1">
    <source>
        <dbReference type="EMBL" id="KAK7061770.1"/>
    </source>
</evidence>
<evidence type="ECO:0000313" key="2">
    <source>
        <dbReference type="Proteomes" id="UP001362999"/>
    </source>
</evidence>